<evidence type="ECO:0000259" key="1">
    <source>
        <dbReference type="Pfam" id="PF01370"/>
    </source>
</evidence>
<dbReference type="STRING" id="1173111.SAMN05444955_10480"/>
<gene>
    <name evidence="2" type="ORF">SAMN05444955_10480</name>
</gene>
<dbReference type="RefSeq" id="WP_089966196.1">
    <property type="nucleotide sequence ID" value="NZ_FOCQ01000004.1"/>
</dbReference>
<reference evidence="2 3" key="1">
    <citation type="submission" date="2016-10" db="EMBL/GenBank/DDBJ databases">
        <authorList>
            <person name="de Groot N.N."/>
        </authorList>
    </citation>
    <scope>NUCLEOTIDE SEQUENCE [LARGE SCALE GENOMIC DNA]</scope>
    <source>
        <strain evidence="2 3">DSM 46701</strain>
    </source>
</reference>
<dbReference type="Proteomes" id="UP000199695">
    <property type="component" value="Unassembled WGS sequence"/>
</dbReference>
<dbReference type="Pfam" id="PF01370">
    <property type="entry name" value="Epimerase"/>
    <property type="match status" value="1"/>
</dbReference>
<dbReference type="AlphaFoldDB" id="A0A1H8CR93"/>
<name>A0A1H8CR93_9BACL</name>
<proteinExistence type="predicted"/>
<dbReference type="InterPro" id="IPR001509">
    <property type="entry name" value="Epimerase_deHydtase"/>
</dbReference>
<dbReference type="EMBL" id="FOCQ01000004">
    <property type="protein sequence ID" value="SEM97741.1"/>
    <property type="molecule type" value="Genomic_DNA"/>
</dbReference>
<dbReference type="OrthoDB" id="112777at2"/>
<dbReference type="InterPro" id="IPR051783">
    <property type="entry name" value="NAD(P)-dependent_oxidoreduct"/>
</dbReference>
<dbReference type="PANTHER" id="PTHR48079:SF6">
    <property type="entry name" value="NAD(P)-BINDING DOMAIN-CONTAINING PROTEIN-RELATED"/>
    <property type="match status" value="1"/>
</dbReference>
<dbReference type="InterPro" id="IPR036291">
    <property type="entry name" value="NAD(P)-bd_dom_sf"/>
</dbReference>
<evidence type="ECO:0000313" key="2">
    <source>
        <dbReference type="EMBL" id="SEM97741.1"/>
    </source>
</evidence>
<keyword evidence="3" id="KW-1185">Reference proteome</keyword>
<feature type="domain" description="NAD-dependent epimerase/dehydratase" evidence="1">
    <location>
        <begin position="10"/>
        <end position="229"/>
    </location>
</feature>
<protein>
    <submittedName>
        <fullName evidence="2">Nucleoside-diphosphate-sugar epimerase</fullName>
    </submittedName>
</protein>
<evidence type="ECO:0000313" key="3">
    <source>
        <dbReference type="Proteomes" id="UP000199695"/>
    </source>
</evidence>
<dbReference type="GO" id="GO:0005737">
    <property type="term" value="C:cytoplasm"/>
    <property type="evidence" value="ECO:0007669"/>
    <property type="project" value="TreeGrafter"/>
</dbReference>
<dbReference type="PANTHER" id="PTHR48079">
    <property type="entry name" value="PROTEIN YEEZ"/>
    <property type="match status" value="1"/>
</dbReference>
<dbReference type="Gene3D" id="3.40.50.720">
    <property type="entry name" value="NAD(P)-binding Rossmann-like Domain"/>
    <property type="match status" value="1"/>
</dbReference>
<dbReference type="SUPFAM" id="SSF51735">
    <property type="entry name" value="NAD(P)-binding Rossmann-fold domains"/>
    <property type="match status" value="1"/>
</dbReference>
<dbReference type="GO" id="GO:0004029">
    <property type="term" value="F:aldehyde dehydrogenase (NAD+) activity"/>
    <property type="evidence" value="ECO:0007669"/>
    <property type="project" value="TreeGrafter"/>
</dbReference>
<organism evidence="2 3">
    <name type="scientific">Lihuaxuella thermophila</name>
    <dbReference type="NCBI Taxonomy" id="1173111"/>
    <lineage>
        <taxon>Bacteria</taxon>
        <taxon>Bacillati</taxon>
        <taxon>Bacillota</taxon>
        <taxon>Bacilli</taxon>
        <taxon>Bacillales</taxon>
        <taxon>Thermoactinomycetaceae</taxon>
        <taxon>Lihuaxuella</taxon>
    </lineage>
</organism>
<accession>A0A1H8CR93</accession>
<sequence length="322" mass="36374">MKGQKQKMATVLGATGGMGHSLVKECVNAGYQVRAVARRGEQLDRFFGAMPQVQIMRGDVSDPSFVQASAQNADLLFHAVNVPYRDWEHLQLPLMSSILEGASGHARRLVLVHPVYAYGRPQTEKVSEQHPVAPHTKKGNIRKQMEQMLQKAHEDGKIEGIIARFPDFYGPQAKNTFLHSVFEAIVNRKTAYWLGSLQLKREYIYVPDAARALLRICETSHPGFQVWNVSDEQPISGEEILSHVANLLSCQPAVKRAGALLLRIMGLLNKDVREVEEMYYLYDAPFYLDSSKFKSAFPDFTFTKIKEGIRETIAWLQQNRSV</sequence>